<dbReference type="EMBL" id="LT629701">
    <property type="protein sequence ID" value="SDN54951.1"/>
    <property type="molecule type" value="Genomic_DNA"/>
</dbReference>
<name>A0A1H0CAY1_ALLAB</name>
<evidence type="ECO:0000313" key="1">
    <source>
        <dbReference type="EMBL" id="SDN54951.1"/>
    </source>
</evidence>
<dbReference type="eggNOG" id="COG0776">
    <property type="taxonomic scope" value="Bacteria"/>
</dbReference>
<dbReference type="RefSeq" id="WP_030426362.1">
    <property type="nucleotide sequence ID" value="NZ_JOEF01000001.1"/>
</dbReference>
<keyword evidence="2" id="KW-1185">Reference proteome</keyword>
<accession>A0A1H0CAY1</accession>
<dbReference type="STRING" id="211114.SAMN04489726_7117"/>
<sequence>MSGWWRRAVERLTGGAKLPEGFTETLAAEENVVAIADVRGGGHLVASSHGLWLPEGDGAHRRVGWHLISKAGWANGSLTVTEADETGTAGEAVLLTDRAPRRYVLSEAGKLPEAVHKRVTGSIKSTHRRDLPGGGAWFVQRKIPGRDGFVLQVRADPGTDMTLVEPIAVEVAERLRQARSAGN</sequence>
<dbReference type="AlphaFoldDB" id="A0A1H0CAY1"/>
<evidence type="ECO:0000313" key="2">
    <source>
        <dbReference type="Proteomes" id="UP000183376"/>
    </source>
</evidence>
<organism evidence="1 2">
    <name type="scientific">Allokutzneria albata</name>
    <name type="common">Kibdelosporangium albatum</name>
    <dbReference type="NCBI Taxonomy" id="211114"/>
    <lineage>
        <taxon>Bacteria</taxon>
        <taxon>Bacillati</taxon>
        <taxon>Actinomycetota</taxon>
        <taxon>Actinomycetes</taxon>
        <taxon>Pseudonocardiales</taxon>
        <taxon>Pseudonocardiaceae</taxon>
        <taxon>Allokutzneria</taxon>
    </lineage>
</organism>
<gene>
    <name evidence="1" type="ORF">SAMN04489726_7117</name>
</gene>
<proteinExistence type="predicted"/>
<reference evidence="1 2" key="1">
    <citation type="submission" date="2016-10" db="EMBL/GenBank/DDBJ databases">
        <authorList>
            <person name="de Groot N.N."/>
        </authorList>
    </citation>
    <scope>NUCLEOTIDE SEQUENCE [LARGE SCALE GENOMIC DNA]</scope>
    <source>
        <strain evidence="1 2">DSM 44149</strain>
    </source>
</reference>
<protein>
    <submittedName>
        <fullName evidence="1">Uncharacterized protein</fullName>
    </submittedName>
</protein>
<dbReference type="Proteomes" id="UP000183376">
    <property type="component" value="Chromosome I"/>
</dbReference>